<comment type="catalytic activity">
    <reaction evidence="10 11">
        <text>feruloyl-polysaccharide + H2O = ferulate + polysaccharide.</text>
        <dbReference type="EC" id="3.1.1.73"/>
    </reaction>
</comment>
<dbReference type="EMBL" id="MU858409">
    <property type="protein sequence ID" value="KAK4206453.1"/>
    <property type="molecule type" value="Genomic_DNA"/>
</dbReference>
<evidence type="ECO:0000256" key="7">
    <source>
        <dbReference type="ARBA" id="ARBA00023277"/>
    </source>
</evidence>
<keyword evidence="3 11" id="KW-0964">Secreted</keyword>
<dbReference type="PANTHER" id="PTHR38050:SF1">
    <property type="entry name" value="FERULOYL ESTERASE C"/>
    <property type="match status" value="1"/>
</dbReference>
<dbReference type="AlphaFoldDB" id="A0AAN7B0J3"/>
<name>A0AAN7B0J3_9PEZI</name>
<gene>
    <name evidence="12" type="ORF">QBC37DRAFT_434938</name>
</gene>
<dbReference type="GO" id="GO:0005576">
    <property type="term" value="C:extracellular region"/>
    <property type="evidence" value="ECO:0007669"/>
    <property type="project" value="UniProtKB-SubCell"/>
</dbReference>
<evidence type="ECO:0000256" key="9">
    <source>
        <dbReference type="ARBA" id="ARBA00025250"/>
    </source>
</evidence>
<dbReference type="Gene3D" id="3.40.50.1820">
    <property type="entry name" value="alpha/beta hydrolase"/>
    <property type="match status" value="1"/>
</dbReference>
<dbReference type="SUPFAM" id="SSF53474">
    <property type="entry name" value="alpha/beta-Hydrolases"/>
    <property type="match status" value="1"/>
</dbReference>
<comment type="function">
    <text evidence="9 11">Involved in degradation of plant cell walls. Hydrolyzes the feruloyl-arabinose ester bond in arabinoxylans, and the feruloyl-galactose ester bond in pectin. Active against paranitrophenyl-acetate, methyl ferulate and wheat arabinoxylan.</text>
</comment>
<organism evidence="12 13">
    <name type="scientific">Rhypophila decipiens</name>
    <dbReference type="NCBI Taxonomy" id="261697"/>
    <lineage>
        <taxon>Eukaryota</taxon>
        <taxon>Fungi</taxon>
        <taxon>Dikarya</taxon>
        <taxon>Ascomycota</taxon>
        <taxon>Pezizomycotina</taxon>
        <taxon>Sordariomycetes</taxon>
        <taxon>Sordariomycetidae</taxon>
        <taxon>Sordariales</taxon>
        <taxon>Naviculisporaceae</taxon>
        <taxon>Rhypophila</taxon>
    </lineage>
</organism>
<evidence type="ECO:0000256" key="3">
    <source>
        <dbReference type="ARBA" id="ARBA00022525"/>
    </source>
</evidence>
<dbReference type="GO" id="GO:0030600">
    <property type="term" value="F:feruloyl esterase activity"/>
    <property type="evidence" value="ECO:0007669"/>
    <property type="project" value="UniProtKB-UniRule"/>
</dbReference>
<evidence type="ECO:0000256" key="2">
    <source>
        <dbReference type="ARBA" id="ARBA00010278"/>
    </source>
</evidence>
<evidence type="ECO:0000256" key="4">
    <source>
        <dbReference type="ARBA" id="ARBA00022651"/>
    </source>
</evidence>
<proteinExistence type="inferred from homology"/>
<keyword evidence="7 11" id="KW-0119">Carbohydrate metabolism</keyword>
<dbReference type="InterPro" id="IPR043595">
    <property type="entry name" value="FaeB/C/D"/>
</dbReference>
<dbReference type="GO" id="GO:0045493">
    <property type="term" value="P:xylan catabolic process"/>
    <property type="evidence" value="ECO:0007669"/>
    <property type="project" value="UniProtKB-UniRule"/>
</dbReference>
<dbReference type="Proteomes" id="UP001301769">
    <property type="component" value="Unassembled WGS sequence"/>
</dbReference>
<reference evidence="12" key="1">
    <citation type="journal article" date="2023" name="Mol. Phylogenet. Evol.">
        <title>Genome-scale phylogeny and comparative genomics of the fungal order Sordariales.</title>
        <authorList>
            <person name="Hensen N."/>
            <person name="Bonometti L."/>
            <person name="Westerberg I."/>
            <person name="Brannstrom I.O."/>
            <person name="Guillou S."/>
            <person name="Cros-Aarteil S."/>
            <person name="Calhoun S."/>
            <person name="Haridas S."/>
            <person name="Kuo A."/>
            <person name="Mondo S."/>
            <person name="Pangilinan J."/>
            <person name="Riley R."/>
            <person name="LaButti K."/>
            <person name="Andreopoulos B."/>
            <person name="Lipzen A."/>
            <person name="Chen C."/>
            <person name="Yan M."/>
            <person name="Daum C."/>
            <person name="Ng V."/>
            <person name="Clum A."/>
            <person name="Steindorff A."/>
            <person name="Ohm R.A."/>
            <person name="Martin F."/>
            <person name="Silar P."/>
            <person name="Natvig D.O."/>
            <person name="Lalanne C."/>
            <person name="Gautier V."/>
            <person name="Ament-Velasquez S.L."/>
            <person name="Kruys A."/>
            <person name="Hutchinson M.I."/>
            <person name="Powell A.J."/>
            <person name="Barry K."/>
            <person name="Miller A.N."/>
            <person name="Grigoriev I.V."/>
            <person name="Debuchy R."/>
            <person name="Gladieux P."/>
            <person name="Hiltunen Thoren M."/>
            <person name="Johannesson H."/>
        </authorList>
    </citation>
    <scope>NUCLEOTIDE SEQUENCE</scope>
    <source>
        <strain evidence="12">PSN293</strain>
    </source>
</reference>
<sequence length="219" mass="23642">MVRDGVGGYLPWYGLPTQEKLAENPGAIYVAPDGLDRGWANRGGEDTAFITEIARDLKNAYCVDEDLVFSVGFSYGASMSYALACASSLGTDEVLKFRAVAVQSGGNMSGCVTGDGLGPRPVALYGQHGVDGDLNLGMARRIRDQFVEANGCRKVEGEEEVVLGTGGHVKRVYQGCREDLPVTWVEYDGGHTPRPMDKGTNGGTWAAEETWGFLNQFYR</sequence>
<evidence type="ECO:0000256" key="6">
    <source>
        <dbReference type="ARBA" id="ARBA00022801"/>
    </source>
</evidence>
<dbReference type="EC" id="3.1.1.73" evidence="11"/>
<evidence type="ECO:0000256" key="10">
    <source>
        <dbReference type="ARBA" id="ARBA00034075"/>
    </source>
</evidence>
<dbReference type="PANTHER" id="PTHR38050">
    <property type="match status" value="1"/>
</dbReference>
<accession>A0AAN7B0J3</accession>
<evidence type="ECO:0000256" key="11">
    <source>
        <dbReference type="RuleBase" id="RU367094"/>
    </source>
</evidence>
<evidence type="ECO:0000313" key="12">
    <source>
        <dbReference type="EMBL" id="KAK4206453.1"/>
    </source>
</evidence>
<evidence type="ECO:0000256" key="1">
    <source>
        <dbReference type="ARBA" id="ARBA00004613"/>
    </source>
</evidence>
<reference evidence="12" key="2">
    <citation type="submission" date="2023-05" db="EMBL/GenBank/DDBJ databases">
        <authorList>
            <consortium name="Lawrence Berkeley National Laboratory"/>
            <person name="Steindorff A."/>
            <person name="Hensen N."/>
            <person name="Bonometti L."/>
            <person name="Westerberg I."/>
            <person name="Brannstrom I.O."/>
            <person name="Guillou S."/>
            <person name="Cros-Aarteil S."/>
            <person name="Calhoun S."/>
            <person name="Haridas S."/>
            <person name="Kuo A."/>
            <person name="Mondo S."/>
            <person name="Pangilinan J."/>
            <person name="Riley R."/>
            <person name="Labutti K."/>
            <person name="Andreopoulos B."/>
            <person name="Lipzen A."/>
            <person name="Chen C."/>
            <person name="Yanf M."/>
            <person name="Daum C."/>
            <person name="Ng V."/>
            <person name="Clum A."/>
            <person name="Ohm R."/>
            <person name="Martin F."/>
            <person name="Silar P."/>
            <person name="Natvig D."/>
            <person name="Lalanne C."/>
            <person name="Gautier V."/>
            <person name="Ament-Velasquez S.L."/>
            <person name="Kruys A."/>
            <person name="Hutchinson M.I."/>
            <person name="Powell A.J."/>
            <person name="Barry K."/>
            <person name="Miller A.N."/>
            <person name="Grigoriev I.V."/>
            <person name="Debuchy R."/>
            <person name="Gladieux P."/>
            <person name="Thoren M.H."/>
            <person name="Johannesson H."/>
        </authorList>
    </citation>
    <scope>NUCLEOTIDE SEQUENCE</scope>
    <source>
        <strain evidence="12">PSN293</strain>
    </source>
</reference>
<comment type="caution">
    <text evidence="12">The sequence shown here is derived from an EMBL/GenBank/DDBJ whole genome shotgun (WGS) entry which is preliminary data.</text>
</comment>
<evidence type="ECO:0000256" key="5">
    <source>
        <dbReference type="ARBA" id="ARBA00022729"/>
    </source>
</evidence>
<evidence type="ECO:0000256" key="8">
    <source>
        <dbReference type="ARBA" id="ARBA00023326"/>
    </source>
</evidence>
<dbReference type="InterPro" id="IPR029058">
    <property type="entry name" value="AB_hydrolase_fold"/>
</dbReference>
<keyword evidence="6 11" id="KW-0378">Hydrolase</keyword>
<keyword evidence="5" id="KW-0732">Signal</keyword>
<keyword evidence="8 11" id="KW-0624">Polysaccharide degradation</keyword>
<keyword evidence="13" id="KW-1185">Reference proteome</keyword>
<comment type="similarity">
    <text evidence="2 11">Belongs to the faeC family.</text>
</comment>
<protein>
    <recommendedName>
        <fullName evidence="11">Feruloyl esterase C</fullName>
        <ecNumber evidence="11">3.1.1.73</ecNumber>
    </recommendedName>
    <alternativeName>
        <fullName evidence="11">Ferulic acid esterase C</fullName>
    </alternativeName>
</protein>
<keyword evidence="4 11" id="KW-0858">Xylan degradation</keyword>
<evidence type="ECO:0000313" key="13">
    <source>
        <dbReference type="Proteomes" id="UP001301769"/>
    </source>
</evidence>
<comment type="subcellular location">
    <subcellularLocation>
        <location evidence="1 11">Secreted</location>
    </subcellularLocation>
</comment>